<keyword evidence="3" id="KW-0813">Transport</keyword>
<dbReference type="GO" id="GO:0033214">
    <property type="term" value="P:siderophore-iron import into cell"/>
    <property type="evidence" value="ECO:0007669"/>
    <property type="project" value="TreeGrafter"/>
</dbReference>
<dbReference type="CDD" id="cd06550">
    <property type="entry name" value="TM_ABC_iron-siderophores_like"/>
    <property type="match status" value="1"/>
</dbReference>
<feature type="transmembrane region" description="Helical" evidence="8">
    <location>
        <begin position="220"/>
        <end position="237"/>
    </location>
</feature>
<dbReference type="Proteomes" id="UP000000954">
    <property type="component" value="Chromosome"/>
</dbReference>
<dbReference type="Pfam" id="PF01032">
    <property type="entry name" value="FecCD"/>
    <property type="match status" value="1"/>
</dbReference>
<feature type="transmembrane region" description="Helical" evidence="8">
    <location>
        <begin position="140"/>
        <end position="158"/>
    </location>
</feature>
<feature type="transmembrane region" description="Helical" evidence="8">
    <location>
        <begin position="170"/>
        <end position="191"/>
    </location>
</feature>
<dbReference type="FunFam" id="1.10.3470.10:FF:000001">
    <property type="entry name" value="Vitamin B12 ABC transporter permease BtuC"/>
    <property type="match status" value="1"/>
</dbReference>
<dbReference type="HOGENOM" id="CLU_013016_0_2_11"/>
<feature type="transmembrane region" description="Helical" evidence="8">
    <location>
        <begin position="332"/>
        <end position="351"/>
    </location>
</feature>
<evidence type="ECO:0000256" key="5">
    <source>
        <dbReference type="ARBA" id="ARBA00022692"/>
    </source>
</evidence>
<dbReference type="RefSeq" id="WP_012802606.1">
    <property type="nucleotide sequence ID" value="NC_013170.1"/>
</dbReference>
<keyword evidence="7 8" id="KW-0472">Membrane</keyword>
<keyword evidence="6 8" id="KW-1133">Transmembrane helix</keyword>
<evidence type="ECO:0000256" key="1">
    <source>
        <dbReference type="ARBA" id="ARBA00004651"/>
    </source>
</evidence>
<keyword evidence="10" id="KW-1185">Reference proteome</keyword>
<dbReference type="GO" id="GO:0022857">
    <property type="term" value="F:transmembrane transporter activity"/>
    <property type="evidence" value="ECO:0007669"/>
    <property type="project" value="InterPro"/>
</dbReference>
<sequence length="358" mass="38318">MASQDTPAIKETGHTQRYEAHRARKIVLIAFCVALLVVLFVLGLAVGRLQVPPADVVGILSQRFFGTDGSWSQAAINVVCDIRLPRVIAALLVGAALAISGASYQGLFKNPMVSPDILGASAGASFGAALALLMDGSNRVVQIMAFAMGFIAVMLTYFSARRIGRGSNQILLLVLCGLIVGTLFQAFVSIIKYTADPTSKLPEITYWLMGSIAKVTWDDLKIFAVPFVVGCAPLLLLRWRLNMLSFGDAEAESLGVNVSLMRAIYIFCATLLTSAAVSIAGVVGWVGLIIPHLVRFIFGPDNRIVLPLSLVVGAAFMVLVDMVCRTLMASEIPLGILTSVIGAPFFFAILLQTQRGQR</sequence>
<feature type="transmembrane region" description="Helical" evidence="8">
    <location>
        <begin position="87"/>
        <end position="105"/>
    </location>
</feature>
<evidence type="ECO:0000256" key="3">
    <source>
        <dbReference type="ARBA" id="ARBA00022448"/>
    </source>
</evidence>
<comment type="subcellular location">
    <subcellularLocation>
        <location evidence="1">Cell membrane</location>
        <topology evidence="1">Multi-pass membrane protein</topology>
    </subcellularLocation>
</comment>
<dbReference type="Gene3D" id="1.10.3470.10">
    <property type="entry name" value="ABC transporter involved in vitamin B12 uptake, BtuC"/>
    <property type="match status" value="1"/>
</dbReference>
<evidence type="ECO:0000313" key="9">
    <source>
        <dbReference type="EMBL" id="ACU93917.1"/>
    </source>
</evidence>
<dbReference type="PANTHER" id="PTHR30472">
    <property type="entry name" value="FERRIC ENTEROBACTIN TRANSPORT SYSTEM PERMEASE PROTEIN"/>
    <property type="match status" value="1"/>
</dbReference>
<evidence type="ECO:0000313" key="10">
    <source>
        <dbReference type="Proteomes" id="UP000000954"/>
    </source>
</evidence>
<reference evidence="9 10" key="1">
    <citation type="journal article" date="2009" name="Stand. Genomic Sci.">
        <title>Complete genome sequence of Cryptobacterium curtum type strain (12-3).</title>
        <authorList>
            <person name="Mavrommatis K."/>
            <person name="Pukall R."/>
            <person name="Rohde C."/>
            <person name="Chen F."/>
            <person name="Sims D."/>
            <person name="Brettin T."/>
            <person name="Kuske C."/>
            <person name="Detter J.C."/>
            <person name="Han C."/>
            <person name="Lapidus A."/>
            <person name="Copeland A."/>
            <person name="Glavina Del Rio T."/>
            <person name="Nolan M."/>
            <person name="Lucas S."/>
            <person name="Tice H."/>
            <person name="Cheng J.F."/>
            <person name="Bruce D."/>
            <person name="Goodwin L."/>
            <person name="Pitluck S."/>
            <person name="Ovchinnikova G."/>
            <person name="Pati A."/>
            <person name="Ivanova N."/>
            <person name="Chen A."/>
            <person name="Palaniappan K."/>
            <person name="Chain P."/>
            <person name="D'haeseleer P."/>
            <person name="Goker M."/>
            <person name="Bristow J."/>
            <person name="Eisen J.A."/>
            <person name="Markowitz V."/>
            <person name="Hugenholtz P."/>
            <person name="Rohde M."/>
            <person name="Klenk H.P."/>
            <person name="Kyrpides N.C."/>
        </authorList>
    </citation>
    <scope>NUCLEOTIDE SEQUENCE [LARGE SCALE GENOMIC DNA]</scope>
    <source>
        <strain evidence="10">ATCC 700683 / DSM 15641 / 12-3</strain>
    </source>
</reference>
<evidence type="ECO:0000256" key="2">
    <source>
        <dbReference type="ARBA" id="ARBA00007935"/>
    </source>
</evidence>
<dbReference type="KEGG" id="ccu:Ccur_01860"/>
<evidence type="ECO:0000256" key="8">
    <source>
        <dbReference type="SAM" id="Phobius"/>
    </source>
</evidence>
<dbReference type="AlphaFoldDB" id="C7MLW1"/>
<feature type="transmembrane region" description="Helical" evidence="8">
    <location>
        <begin position="263"/>
        <end position="290"/>
    </location>
</feature>
<dbReference type="InterPro" id="IPR037294">
    <property type="entry name" value="ABC_BtuC-like"/>
</dbReference>
<feature type="transmembrane region" description="Helical" evidence="8">
    <location>
        <begin position="117"/>
        <end position="134"/>
    </location>
</feature>
<dbReference type="STRING" id="469378.Ccur_01860"/>
<dbReference type="InterPro" id="IPR000522">
    <property type="entry name" value="ABC_transptr_permease_BtuC"/>
</dbReference>
<accession>C7MLW1</accession>
<evidence type="ECO:0000256" key="4">
    <source>
        <dbReference type="ARBA" id="ARBA00022475"/>
    </source>
</evidence>
<dbReference type="SUPFAM" id="SSF81345">
    <property type="entry name" value="ABC transporter involved in vitamin B12 uptake, BtuC"/>
    <property type="match status" value="1"/>
</dbReference>
<feature type="transmembrane region" description="Helical" evidence="8">
    <location>
        <begin position="26"/>
        <end position="46"/>
    </location>
</feature>
<dbReference type="eggNOG" id="COG0609">
    <property type="taxonomic scope" value="Bacteria"/>
</dbReference>
<proteinExistence type="inferred from homology"/>
<comment type="similarity">
    <text evidence="2">Belongs to the binding-protein-dependent transport system permease family. FecCD subfamily.</text>
</comment>
<evidence type="ECO:0000256" key="7">
    <source>
        <dbReference type="ARBA" id="ARBA00023136"/>
    </source>
</evidence>
<dbReference type="GO" id="GO:0005886">
    <property type="term" value="C:plasma membrane"/>
    <property type="evidence" value="ECO:0007669"/>
    <property type="project" value="UniProtKB-SubCell"/>
</dbReference>
<keyword evidence="4" id="KW-1003">Cell membrane</keyword>
<keyword evidence="5 8" id="KW-0812">Transmembrane</keyword>
<dbReference type="EMBL" id="CP001682">
    <property type="protein sequence ID" value="ACU93917.1"/>
    <property type="molecule type" value="Genomic_DNA"/>
</dbReference>
<dbReference type="PANTHER" id="PTHR30472:SF70">
    <property type="entry name" value="MOLYBDATE IMPORT SYSTEM PERMEASE PROTEIN MOLB"/>
    <property type="match status" value="1"/>
</dbReference>
<organism evidence="9 10">
    <name type="scientific">Cryptobacterium curtum (strain ATCC 700683 / DSM 15641 / CCUG 43107 / 12-3)</name>
    <dbReference type="NCBI Taxonomy" id="469378"/>
    <lineage>
        <taxon>Bacteria</taxon>
        <taxon>Bacillati</taxon>
        <taxon>Actinomycetota</taxon>
        <taxon>Coriobacteriia</taxon>
        <taxon>Eggerthellales</taxon>
        <taxon>Eggerthellaceae</taxon>
        <taxon>Cryptobacterium</taxon>
    </lineage>
</organism>
<gene>
    <name evidence="9" type="ordered locus">Ccur_01860</name>
</gene>
<feature type="transmembrane region" description="Helical" evidence="8">
    <location>
        <begin position="302"/>
        <end position="320"/>
    </location>
</feature>
<name>C7MLW1_CRYCD</name>
<evidence type="ECO:0000256" key="6">
    <source>
        <dbReference type="ARBA" id="ARBA00022989"/>
    </source>
</evidence>
<protein>
    <submittedName>
        <fullName evidence="9">ABC-type Fe3+-siderophore transport system, permease component</fullName>
    </submittedName>
</protein>